<name>A0A7Y6TUZ1_9BURK</name>
<dbReference type="EMBL" id="JABWMJ010000001">
    <property type="protein sequence ID" value="NUZ04386.1"/>
    <property type="molecule type" value="Genomic_DNA"/>
</dbReference>
<dbReference type="Proteomes" id="UP000529637">
    <property type="component" value="Unassembled WGS sequence"/>
</dbReference>
<evidence type="ECO:0000256" key="1">
    <source>
        <dbReference type="ARBA" id="ARBA00008138"/>
    </source>
</evidence>
<dbReference type="PANTHER" id="PTHR43619">
    <property type="entry name" value="S-ADENOSYL-L-METHIONINE-DEPENDENT METHYLTRANSFERASE YKTD-RELATED"/>
    <property type="match status" value="1"/>
</dbReference>
<dbReference type="NCBIfam" id="TIGR00027">
    <property type="entry name" value="mthyl_TIGR00027"/>
    <property type="match status" value="1"/>
</dbReference>
<proteinExistence type="inferred from homology"/>
<dbReference type="AlphaFoldDB" id="A0A7Y6TUZ1"/>
<gene>
    <name evidence="5" type="ORF">HQN59_01290</name>
</gene>
<dbReference type="SUPFAM" id="SSF53335">
    <property type="entry name" value="S-adenosyl-L-methionine-dependent methyltransferases"/>
    <property type="match status" value="1"/>
</dbReference>
<dbReference type="Gene3D" id="3.40.50.150">
    <property type="entry name" value="Vaccinia Virus protein VP39"/>
    <property type="match status" value="1"/>
</dbReference>
<reference evidence="5 6" key="1">
    <citation type="submission" date="2020-06" db="EMBL/GenBank/DDBJ databases">
        <title>Schlegella sp. ID0723 isolated from air conditioner.</title>
        <authorList>
            <person name="Kim D.Y."/>
            <person name="Kim D.-U."/>
        </authorList>
    </citation>
    <scope>NUCLEOTIDE SEQUENCE [LARGE SCALE GENOMIC DNA]</scope>
    <source>
        <strain evidence="5 6">ID0723</strain>
    </source>
</reference>
<dbReference type="InterPro" id="IPR007213">
    <property type="entry name" value="Ppm1/Ppm2/Tcmp"/>
</dbReference>
<evidence type="ECO:0000256" key="4">
    <source>
        <dbReference type="RuleBase" id="RU362030"/>
    </source>
</evidence>
<comment type="caution">
    <text evidence="5">The sequence shown here is derived from an EMBL/GenBank/DDBJ whole genome shotgun (WGS) entry which is preliminary data.</text>
</comment>
<dbReference type="GO" id="GO:0032259">
    <property type="term" value="P:methylation"/>
    <property type="evidence" value="ECO:0007669"/>
    <property type="project" value="UniProtKB-KW"/>
</dbReference>
<dbReference type="EC" id="2.1.1.-" evidence="4"/>
<keyword evidence="2 4" id="KW-0489">Methyltransferase</keyword>
<dbReference type="Pfam" id="PF04072">
    <property type="entry name" value="LCM"/>
    <property type="match status" value="1"/>
</dbReference>
<dbReference type="InterPro" id="IPR011610">
    <property type="entry name" value="SAM_mthyl_Trfase_ML2640-like"/>
</dbReference>
<evidence type="ECO:0000256" key="2">
    <source>
        <dbReference type="ARBA" id="ARBA00022603"/>
    </source>
</evidence>
<keyword evidence="3 5" id="KW-0808">Transferase</keyword>
<dbReference type="InterPro" id="IPR029063">
    <property type="entry name" value="SAM-dependent_MTases_sf"/>
</dbReference>
<keyword evidence="4" id="KW-0949">S-adenosyl-L-methionine</keyword>
<evidence type="ECO:0000256" key="3">
    <source>
        <dbReference type="ARBA" id="ARBA00022679"/>
    </source>
</evidence>
<protein>
    <recommendedName>
        <fullName evidence="4">S-adenosyl-L-methionine-dependent methyltransferase</fullName>
        <ecNumber evidence="4">2.1.1.-</ecNumber>
    </recommendedName>
</protein>
<dbReference type="RefSeq" id="WP_176065300.1">
    <property type="nucleotide sequence ID" value="NZ_JABWMJ010000001.1"/>
</dbReference>
<organism evidence="5 6">
    <name type="scientific">Piscinibacter koreensis</name>
    <dbReference type="NCBI Taxonomy" id="2742824"/>
    <lineage>
        <taxon>Bacteria</taxon>
        <taxon>Pseudomonadati</taxon>
        <taxon>Pseudomonadota</taxon>
        <taxon>Betaproteobacteria</taxon>
        <taxon>Burkholderiales</taxon>
        <taxon>Sphaerotilaceae</taxon>
        <taxon>Piscinibacter</taxon>
    </lineage>
</organism>
<evidence type="ECO:0000313" key="5">
    <source>
        <dbReference type="EMBL" id="NUZ04386.1"/>
    </source>
</evidence>
<evidence type="ECO:0000313" key="6">
    <source>
        <dbReference type="Proteomes" id="UP000529637"/>
    </source>
</evidence>
<keyword evidence="6" id="KW-1185">Reference proteome</keyword>
<accession>A0A7Y6TUZ1</accession>
<dbReference type="GO" id="GO:0008168">
    <property type="term" value="F:methyltransferase activity"/>
    <property type="evidence" value="ECO:0007669"/>
    <property type="project" value="UniProtKB-UniRule"/>
</dbReference>
<comment type="function">
    <text evidence="4">Exhibits S-adenosyl-L-methionine-dependent methyltransferase activity.</text>
</comment>
<sequence>MTSPIRSISDTARWVAIYRAWESARPDRLFDDPYASRMAGARGDAIVQSLPHGESMAWAIVVRTAVFDDMIVRAVADGAGTVLNLGAGLCTRAFRLDLPPTLDWIDVDLPDIVDWRRHCLGEARPACRHEHRAVDLTDAAARQRLLADATDRGKPVLVVSEGLLVYMAPEHVAALARELHADPRVTAWVTDLVTPMLVNTFGTLWRAHLDSARAPFRFAPADPPAFFAPLGWHEGECRSMWDESQRLSRAVPIGWWWDLFGRFLLPDVYARLRRMATIVRLERQPPTGGAAWAASPSSAPCSRNCMRCSKPCPTSPRCAAPDASSGPAT</sequence>
<dbReference type="PANTHER" id="PTHR43619:SF2">
    <property type="entry name" value="S-ADENOSYL-L-METHIONINE-DEPENDENT METHYLTRANSFERASES SUPERFAMILY PROTEIN"/>
    <property type="match status" value="1"/>
</dbReference>
<comment type="similarity">
    <text evidence="1 4">Belongs to the UPF0677 family.</text>
</comment>